<dbReference type="PANTHER" id="PTHR21266">
    <property type="entry name" value="IRON-SULFUR DOMAIN CONTAINING PROTEIN"/>
    <property type="match status" value="1"/>
</dbReference>
<reference evidence="4" key="1">
    <citation type="journal article" date="2012" name="J. Bacteriol.">
        <title>Revised Genome Sequence of Burkholderia thailandensis MSMB43 with Improved Annotation.</title>
        <authorList>
            <person name="Zhuo Y."/>
            <person name="Liu L."/>
            <person name="Wang Q."/>
            <person name="Liu X."/>
            <person name="Ren B."/>
            <person name="Liu M."/>
            <person name="Ni P."/>
            <person name="Cheng Y.Q."/>
            <person name="Zhang L."/>
        </authorList>
    </citation>
    <scope>NUCLEOTIDE SEQUENCE [LARGE SCALE GENOMIC DNA]</scope>
    <source>
        <strain evidence="4">MSMB43</strain>
    </source>
</reference>
<evidence type="ECO:0000313" key="3">
    <source>
        <dbReference type="EMBL" id="EIP87901.1"/>
    </source>
</evidence>
<evidence type="ECO:0000259" key="2">
    <source>
        <dbReference type="Pfam" id="PF19112"/>
    </source>
</evidence>
<proteinExistence type="predicted"/>
<dbReference type="Gene3D" id="3.90.380.10">
    <property type="entry name" value="Naphthalene 1,2-dioxygenase Alpha Subunit, Chain A, domain 1"/>
    <property type="match status" value="1"/>
</dbReference>
<evidence type="ECO:0000256" key="1">
    <source>
        <dbReference type="ARBA" id="ARBA00023002"/>
    </source>
</evidence>
<name>A0ABN0G6P8_9BURK</name>
<evidence type="ECO:0000313" key="4">
    <source>
        <dbReference type="Proteomes" id="UP000004682"/>
    </source>
</evidence>
<organism evidence="3 4">
    <name type="scientific">Burkholderia humptydooensis MSMB43</name>
    <dbReference type="NCBI Taxonomy" id="441157"/>
    <lineage>
        <taxon>Bacteria</taxon>
        <taxon>Pseudomonadati</taxon>
        <taxon>Pseudomonadota</taxon>
        <taxon>Betaproteobacteria</taxon>
        <taxon>Burkholderiales</taxon>
        <taxon>Burkholderiaceae</taxon>
        <taxon>Burkholderia</taxon>
        <taxon>pseudomallei group</taxon>
    </lineage>
</organism>
<dbReference type="Proteomes" id="UP000004682">
    <property type="component" value="Unassembled WGS sequence"/>
</dbReference>
<keyword evidence="4" id="KW-1185">Reference proteome</keyword>
<dbReference type="InterPro" id="IPR044043">
    <property type="entry name" value="VanA_C_cat"/>
</dbReference>
<dbReference type="EMBL" id="JH692063">
    <property type="protein sequence ID" value="EIP87901.1"/>
    <property type="molecule type" value="Genomic_DNA"/>
</dbReference>
<protein>
    <recommendedName>
        <fullName evidence="2">Vanillate O-demethylase oxygenase-like C-terminal catalytic domain-containing protein</fullName>
    </recommendedName>
</protein>
<gene>
    <name evidence="3" type="ORF">A33K_15922</name>
</gene>
<feature type="domain" description="Vanillate O-demethylase oxygenase-like C-terminal catalytic" evidence="2">
    <location>
        <begin position="141"/>
        <end position="321"/>
    </location>
</feature>
<accession>A0ABN0G6P8</accession>
<dbReference type="SUPFAM" id="SSF55961">
    <property type="entry name" value="Bet v1-like"/>
    <property type="match status" value="1"/>
</dbReference>
<sequence>MCEERMMLTVDNEDIEAASRPSDDWVPGGIRLRNAWFPLAHAFEVGARASRWRLHSQPCFLWRAGGRIHASRRHPDLPAARRPASDSPADADDYPVLERYGYVWIWYGDPGDASDALVPDVPFLPRDGGLPPHMQGNVRLDCCSPLLVENLLDLTHADFLHANVLGNERSDEDRIDVQFTSETVTMIRRCTHKSVAPIMRWFGGVRAKHQDVHAVIHVHVRSSVALAYGRYTPGIDLPLFHPCLPESRDRCRLSFALNATSTPWPLRVLMPLTPYVVAPQDNRMVGPQNGRYQEAGERRDLFSRFDRAGLRYRLLLRQLAQRQLDGDFSYAADALPGRDARGILGMPSP</sequence>
<dbReference type="InterPro" id="IPR050584">
    <property type="entry name" value="Cholesterol_7-desaturase"/>
</dbReference>
<dbReference type="PANTHER" id="PTHR21266:SF60">
    <property type="entry name" value="3-KETOSTEROID-9-ALPHA-MONOOXYGENASE, OXYGENASE COMPONENT"/>
    <property type="match status" value="1"/>
</dbReference>
<dbReference type="Pfam" id="PF19112">
    <property type="entry name" value="VanA_C"/>
    <property type="match status" value="1"/>
</dbReference>
<keyword evidence="1" id="KW-0560">Oxidoreductase</keyword>